<dbReference type="Gene3D" id="3.10.620.30">
    <property type="match status" value="1"/>
</dbReference>
<sequence>MRFAAFTRRNAVSVHAARRLRPALAAAFSIGLGIGAVQAQTLASLPSAPSVAQPLGTARPIAAWVTFCENYPAECVLDRTEPARITLTPATWSTIVSINRRVNKAVQPMTDMDHWHVADQWNLAEDGFGDCEDYQLLKRHLLAEAGLPRRAMRMTVVVDANGEGHAVLTLLTDRGDLVLDNKTNDILPWHRTGYVFVKRESQDAIAWVSLGGVTSPVTTANR</sequence>
<dbReference type="RefSeq" id="WP_053608458.1">
    <property type="nucleotide sequence ID" value="NZ_BPQR01000009.1"/>
</dbReference>
<dbReference type="Proteomes" id="UP001055102">
    <property type="component" value="Unassembled WGS sequence"/>
</dbReference>
<dbReference type="Pfam" id="PF06035">
    <property type="entry name" value="Peptidase_C93"/>
    <property type="match status" value="1"/>
</dbReference>
<reference evidence="1" key="2">
    <citation type="submission" date="2021-08" db="EMBL/GenBank/DDBJ databases">
        <authorList>
            <person name="Tani A."/>
            <person name="Ola A."/>
            <person name="Ogura Y."/>
            <person name="Katsura K."/>
            <person name="Hayashi T."/>
        </authorList>
    </citation>
    <scope>NUCLEOTIDE SEQUENCE</scope>
    <source>
        <strain evidence="1">LMG 23639</strain>
    </source>
</reference>
<organism evidence="1 2">
    <name type="scientific">Methylobacterium jeotgali</name>
    <dbReference type="NCBI Taxonomy" id="381630"/>
    <lineage>
        <taxon>Bacteria</taxon>
        <taxon>Pseudomonadati</taxon>
        <taxon>Pseudomonadota</taxon>
        <taxon>Alphaproteobacteria</taxon>
        <taxon>Hyphomicrobiales</taxon>
        <taxon>Methylobacteriaceae</taxon>
        <taxon>Methylobacterium</taxon>
    </lineage>
</organism>
<name>A0ABQ4SPU4_9HYPH</name>
<comment type="caution">
    <text evidence="1">The sequence shown here is derived from an EMBL/GenBank/DDBJ whole genome shotgun (WGS) entry which is preliminary data.</text>
</comment>
<gene>
    <name evidence="1" type="ORF">AOPFMNJM_0535</name>
</gene>
<evidence type="ECO:0000313" key="2">
    <source>
        <dbReference type="Proteomes" id="UP001055102"/>
    </source>
</evidence>
<proteinExistence type="predicted"/>
<dbReference type="EMBL" id="BPQR01000009">
    <property type="protein sequence ID" value="GJE05237.1"/>
    <property type="molecule type" value="Genomic_DNA"/>
</dbReference>
<dbReference type="PANTHER" id="PTHR39327:SF1">
    <property type="entry name" value="BLR5470 PROTEIN"/>
    <property type="match status" value="1"/>
</dbReference>
<accession>A0ABQ4SPU4</accession>
<keyword evidence="2" id="KW-1185">Reference proteome</keyword>
<evidence type="ECO:0008006" key="3">
    <source>
        <dbReference type="Google" id="ProtNLM"/>
    </source>
</evidence>
<dbReference type="InterPro" id="IPR010319">
    <property type="entry name" value="Transglutaminase-like_Cys_pept"/>
</dbReference>
<protein>
    <recommendedName>
        <fullName evidence="3">Transglutaminase</fullName>
    </recommendedName>
</protein>
<reference evidence="1" key="1">
    <citation type="journal article" date="2021" name="Front. Microbiol.">
        <title>Comprehensive Comparative Genomics and Phenotyping of Methylobacterium Species.</title>
        <authorList>
            <person name="Alessa O."/>
            <person name="Ogura Y."/>
            <person name="Fujitani Y."/>
            <person name="Takami H."/>
            <person name="Hayashi T."/>
            <person name="Sahin N."/>
            <person name="Tani A."/>
        </authorList>
    </citation>
    <scope>NUCLEOTIDE SEQUENCE</scope>
    <source>
        <strain evidence="1">LMG 23639</strain>
    </source>
</reference>
<evidence type="ECO:0000313" key="1">
    <source>
        <dbReference type="EMBL" id="GJE05237.1"/>
    </source>
</evidence>
<dbReference type="PANTHER" id="PTHR39327">
    <property type="match status" value="1"/>
</dbReference>